<dbReference type="RefSeq" id="WP_120010795.1">
    <property type="nucleotide sequence ID" value="NZ_JALBUU010000126.1"/>
</dbReference>
<accession>A0ABS9WD20</accession>
<evidence type="ECO:0000313" key="3">
    <source>
        <dbReference type="EMBL" id="MCI0757166.1"/>
    </source>
</evidence>
<dbReference type="PANTHER" id="PTHR33055:SF3">
    <property type="entry name" value="PUTATIVE TRANSPOSASE FOR IS117-RELATED"/>
    <property type="match status" value="1"/>
</dbReference>
<dbReference type="InterPro" id="IPR047650">
    <property type="entry name" value="Transpos_IS110"/>
</dbReference>
<protein>
    <submittedName>
        <fullName evidence="3">IS110 family transposase</fullName>
    </submittedName>
</protein>
<reference evidence="3 4" key="1">
    <citation type="submission" date="2022-03" db="EMBL/GenBank/DDBJ databases">
        <title>Complete genome analysis of Roseomonas KG 17.1 : a prolific producer of plant growth promoters.</title>
        <authorList>
            <person name="Saadouli I."/>
            <person name="Najjari A."/>
            <person name="Mosbah A."/>
            <person name="Ouzari H.I."/>
        </authorList>
    </citation>
    <scope>NUCLEOTIDE SEQUENCE [LARGE SCALE GENOMIC DNA]</scope>
    <source>
        <strain evidence="3 4">KG17-1</strain>
    </source>
</reference>
<dbReference type="InterPro" id="IPR003346">
    <property type="entry name" value="Transposase_20"/>
</dbReference>
<dbReference type="NCBIfam" id="NF033542">
    <property type="entry name" value="transpos_IS110"/>
    <property type="match status" value="1"/>
</dbReference>
<dbReference type="Pfam" id="PF01548">
    <property type="entry name" value="DEDD_Tnp_IS110"/>
    <property type="match status" value="1"/>
</dbReference>
<dbReference type="EMBL" id="JALBUU010000126">
    <property type="protein sequence ID" value="MCI0757166.1"/>
    <property type="molecule type" value="Genomic_DNA"/>
</dbReference>
<gene>
    <name evidence="3" type="ORF">MON41_26415</name>
</gene>
<keyword evidence="4" id="KW-1185">Reference proteome</keyword>
<feature type="domain" description="Transposase IS110-like N-terminal" evidence="1">
    <location>
        <begin position="5"/>
        <end position="150"/>
    </location>
</feature>
<name>A0ABS9WD20_9PROT</name>
<dbReference type="Pfam" id="PF02371">
    <property type="entry name" value="Transposase_20"/>
    <property type="match status" value="1"/>
</dbReference>
<sequence length="346" mass="37835">MDYFVGIDVSLELSSLCVVDATGRIVREVKVRSEPEALNAFLAQLGLPLTRVGLEAGPLSQWLHAGLAAAGHEAVLLETRHVKAALSAMTVKTDRRDARGIAQLLRMGWYRPVHRKSVPAQEIRALLGGRKLLQSKLHDVELAIRGMLRGFGLKMGKTTPAQFGGRVRELVSGHTLLGQVTDPMLRARDALRAEYAALHKQLLTLVRDHHVCRRLMTAPGVGAVVAITFITGVDDPARFTRSKAVGAHFGLTPKRYQSGETDVAGAITRVGDASVRVALYEAANAILTGQARFSALKHWAMEVAKRRGMRRAKVALARKLATVLHRMWVDDTEFRWSREAAGPTTA</sequence>
<dbReference type="InterPro" id="IPR002525">
    <property type="entry name" value="Transp_IS110-like_N"/>
</dbReference>
<feature type="domain" description="Transposase IS116/IS110/IS902 C-terminal" evidence="2">
    <location>
        <begin position="212"/>
        <end position="293"/>
    </location>
</feature>
<proteinExistence type="predicted"/>
<evidence type="ECO:0000259" key="2">
    <source>
        <dbReference type="Pfam" id="PF02371"/>
    </source>
</evidence>
<dbReference type="Proteomes" id="UP001201985">
    <property type="component" value="Unassembled WGS sequence"/>
</dbReference>
<evidence type="ECO:0000259" key="1">
    <source>
        <dbReference type="Pfam" id="PF01548"/>
    </source>
</evidence>
<evidence type="ECO:0000313" key="4">
    <source>
        <dbReference type="Proteomes" id="UP001201985"/>
    </source>
</evidence>
<comment type="caution">
    <text evidence="3">The sequence shown here is derived from an EMBL/GenBank/DDBJ whole genome shotgun (WGS) entry which is preliminary data.</text>
</comment>
<organism evidence="3 4">
    <name type="scientific">Teichococcus vastitatis</name>
    <dbReference type="NCBI Taxonomy" id="2307076"/>
    <lineage>
        <taxon>Bacteria</taxon>
        <taxon>Pseudomonadati</taxon>
        <taxon>Pseudomonadota</taxon>
        <taxon>Alphaproteobacteria</taxon>
        <taxon>Acetobacterales</taxon>
        <taxon>Roseomonadaceae</taxon>
        <taxon>Roseomonas</taxon>
    </lineage>
</organism>
<dbReference type="PANTHER" id="PTHR33055">
    <property type="entry name" value="TRANSPOSASE FOR INSERTION SEQUENCE ELEMENT IS1111A"/>
    <property type="match status" value="1"/>
</dbReference>